<dbReference type="AlphaFoldDB" id="A0AAV5T1S6"/>
<evidence type="ECO:0000313" key="1">
    <source>
        <dbReference type="EMBL" id="GMS87539.1"/>
    </source>
</evidence>
<gene>
    <name evidence="1" type="ORF">PENTCL1PPCAC_9714</name>
</gene>
<organism evidence="1 2">
    <name type="scientific">Pristionchus entomophagus</name>
    <dbReference type="NCBI Taxonomy" id="358040"/>
    <lineage>
        <taxon>Eukaryota</taxon>
        <taxon>Metazoa</taxon>
        <taxon>Ecdysozoa</taxon>
        <taxon>Nematoda</taxon>
        <taxon>Chromadorea</taxon>
        <taxon>Rhabditida</taxon>
        <taxon>Rhabditina</taxon>
        <taxon>Diplogasteromorpha</taxon>
        <taxon>Diplogasteroidea</taxon>
        <taxon>Neodiplogasteridae</taxon>
        <taxon>Pristionchus</taxon>
    </lineage>
</organism>
<dbReference type="EMBL" id="BTSX01000003">
    <property type="protein sequence ID" value="GMS87539.1"/>
    <property type="molecule type" value="Genomic_DNA"/>
</dbReference>
<name>A0AAV5T1S6_9BILA</name>
<proteinExistence type="predicted"/>
<evidence type="ECO:0000313" key="2">
    <source>
        <dbReference type="Proteomes" id="UP001432027"/>
    </source>
</evidence>
<dbReference type="Proteomes" id="UP001432027">
    <property type="component" value="Unassembled WGS sequence"/>
</dbReference>
<keyword evidence="2" id="KW-1185">Reference proteome</keyword>
<feature type="non-terminal residue" evidence="1">
    <location>
        <position position="1"/>
    </location>
</feature>
<accession>A0AAV5T1S6</accession>
<protein>
    <submittedName>
        <fullName evidence="1">Uncharacterized protein</fullName>
    </submittedName>
</protein>
<reference evidence="1" key="1">
    <citation type="submission" date="2023-10" db="EMBL/GenBank/DDBJ databases">
        <title>Genome assembly of Pristionchus species.</title>
        <authorList>
            <person name="Yoshida K."/>
            <person name="Sommer R.J."/>
        </authorList>
    </citation>
    <scope>NUCLEOTIDE SEQUENCE</scope>
    <source>
        <strain evidence="1">RS0144</strain>
    </source>
</reference>
<sequence>NLQQLQRLQPPPRLRPCASRCGRGAARSPSCCSCSRRRAHAMRCDDCDRWRAAKRELAEARGGESCCGGRSCSSCDRSSICSRGLGRHLSSCCRGCCSGCGR</sequence>
<feature type="non-terminal residue" evidence="1">
    <location>
        <position position="102"/>
    </location>
</feature>
<comment type="caution">
    <text evidence="1">The sequence shown here is derived from an EMBL/GenBank/DDBJ whole genome shotgun (WGS) entry which is preliminary data.</text>
</comment>